<dbReference type="CDD" id="cd09569">
    <property type="entry name" value="SAM_liprin-beta1_2_repeat3"/>
    <property type="match status" value="1"/>
</dbReference>
<dbReference type="Pfam" id="PF07647">
    <property type="entry name" value="SAM_2"/>
    <property type="match status" value="1"/>
</dbReference>
<proteinExistence type="inferred from homology"/>
<dbReference type="InParanoid" id="A0A3Q3N1J7"/>
<feature type="domain" description="SAM" evidence="8">
    <location>
        <begin position="696"/>
        <end position="760"/>
    </location>
</feature>
<evidence type="ECO:0000259" key="8">
    <source>
        <dbReference type="PROSITE" id="PS50105"/>
    </source>
</evidence>
<dbReference type="CDD" id="cd09563">
    <property type="entry name" value="SAM_liprin-beta1_2_repeat1"/>
    <property type="match status" value="1"/>
</dbReference>
<sequence>MASNASHMLEAALEQMDDFIAGKIGEGLLGALMQLDDQDYQSSECTKQLNLPLPVDPTLKALQLTEALRELLEGQGGEEEQDSVKKQLSHDTADIILKWLERDEENIHSNTNSESYQDRLSRLEGDKQSLILQVSVLTDQVEAQGVKISDLESSLVEHQQKLNSTEEMLQQELLHRTSLENQKLSLMGEVSYLKLTLADMEGRQGQGAEKQHKAETVVNFISELQEQMCRFQKEINSKIQEKKALETLADNSSTVAYSTESNEVQGSNTGQSCDRTTGVHKLEEAADGPDGDIHSPKEDNSEAEKQDYCGGDSGLFKELRILKDKVEQLEDQKLQYEKKLKTTKAEINTLQQHLLSKNAEIESLHNQLLARPSLTSESSEKVTAAVKSLSWPLIKCLIMGLCLSLSEEMYRKRLNIKYQELQTLRSGMKSLVAANDEKDRRIEELTLLLNQCRQFREVTHTTRQAPPAVRSLSNGRTPSSSSEEEEQGLMKHTDSASAKYEDVKSDGSKNSSSSQQVPLLSAQKDSESRIVPQSLSSSMNDLSNGPSQKSGLSDTRSQTLPVNSSLSEQNGMGRDISSEIQRQTSPDRGEDGDSSQRKLEKVDDSSSTNNSPVHSGANTQTGQRAVGSPEYMKNNRSFKRLWGKLRRTQSGGLQAMDPDVSQFRRGGLRATAGPRLTRTLESYDSARDMNIPFSQWTREQVCGWLEDYGLGQYVSLTRQWVENGQTLLSATPQDFEKEMGMKNPLHRKKLQLALSAVTTKVVEKSSELDHIWVTRWLDDIGLPQYKDQFHEARVDGRMIQYLTVNDLLTLKVTSQLHHLSIKCAIHVLHANKFNPNCLRRRPGEEKQPSPSEVVQWSNHRVMEWLRAVDLAEYAPNLRGSGVHGGLIILEPRFSSETLALLLNIPPQKTLLRRHLATAFSALVGTQGMQEKREYGNATGHVPLTTTAKVKPKKLGFTQFSHLRKRKPDESADYICPTDWSTDSEWGFPITFCSTQGPQPQLGQTGWKAGEGWDKNVIKNIATNSN</sequence>
<evidence type="ECO:0000256" key="1">
    <source>
        <dbReference type="ARBA" id="ARBA00007547"/>
    </source>
</evidence>
<feature type="region of interest" description="Disordered" evidence="7">
    <location>
        <begin position="458"/>
        <end position="632"/>
    </location>
</feature>
<dbReference type="GeneTree" id="ENSGT01050000244951"/>
<evidence type="ECO:0000313" key="10">
    <source>
        <dbReference type="Proteomes" id="UP000261640"/>
    </source>
</evidence>
<dbReference type="FunFam" id="1.10.150.50:FF:000007">
    <property type="entry name" value="Liprin-beta-1 isoform 1"/>
    <property type="match status" value="1"/>
</dbReference>
<evidence type="ECO:0000256" key="6">
    <source>
        <dbReference type="SAM" id="Coils"/>
    </source>
</evidence>
<feature type="compositionally biased region" description="Polar residues" evidence="7">
    <location>
        <begin position="531"/>
        <end position="570"/>
    </location>
</feature>
<dbReference type="InterPro" id="IPR029515">
    <property type="entry name" value="Liprin"/>
</dbReference>
<comment type="function">
    <text evidence="5">May regulate the disassembly of focal adhesions. Did not bind receptor-like tyrosine phosphatases type 2A.</text>
</comment>
<dbReference type="GO" id="GO:0005829">
    <property type="term" value="C:cytosol"/>
    <property type="evidence" value="ECO:0007669"/>
    <property type="project" value="UniProtKB-ARBA"/>
</dbReference>
<evidence type="ECO:0000256" key="7">
    <source>
        <dbReference type="SAM" id="MobiDB-lite"/>
    </source>
</evidence>
<feature type="compositionally biased region" description="Basic and acidic residues" evidence="7">
    <location>
        <begin position="488"/>
        <end position="507"/>
    </location>
</feature>
<feature type="coiled-coil region" evidence="6">
    <location>
        <begin position="319"/>
        <end position="367"/>
    </location>
</feature>
<dbReference type="InterPro" id="IPR001660">
    <property type="entry name" value="SAM"/>
</dbReference>
<feature type="compositionally biased region" description="Basic and acidic residues" evidence="7">
    <location>
        <begin position="585"/>
        <end position="604"/>
    </location>
</feature>
<evidence type="ECO:0000256" key="2">
    <source>
        <dbReference type="ARBA" id="ARBA00022553"/>
    </source>
</evidence>
<dbReference type="FunFam" id="1.10.150.50:FF:000017">
    <property type="entry name" value="Liprin-beta-1 isoform 1"/>
    <property type="match status" value="1"/>
</dbReference>
<organism evidence="9 10">
    <name type="scientific">Mastacembelus armatus</name>
    <name type="common">zig-zag eel</name>
    <dbReference type="NCBI Taxonomy" id="205130"/>
    <lineage>
        <taxon>Eukaryota</taxon>
        <taxon>Metazoa</taxon>
        <taxon>Chordata</taxon>
        <taxon>Craniata</taxon>
        <taxon>Vertebrata</taxon>
        <taxon>Euteleostomi</taxon>
        <taxon>Actinopterygii</taxon>
        <taxon>Neopterygii</taxon>
        <taxon>Teleostei</taxon>
        <taxon>Neoteleostei</taxon>
        <taxon>Acanthomorphata</taxon>
        <taxon>Anabantaria</taxon>
        <taxon>Synbranchiformes</taxon>
        <taxon>Mastacembelidae</taxon>
        <taxon>Mastacembelus</taxon>
    </lineage>
</organism>
<dbReference type="InterPro" id="IPR058914">
    <property type="entry name" value="LIPB1/2_CC"/>
</dbReference>
<dbReference type="GO" id="GO:0048786">
    <property type="term" value="C:presynaptic active zone"/>
    <property type="evidence" value="ECO:0007669"/>
    <property type="project" value="TreeGrafter"/>
</dbReference>
<evidence type="ECO:0000256" key="4">
    <source>
        <dbReference type="ARBA" id="ARBA00023054"/>
    </source>
</evidence>
<dbReference type="GO" id="GO:0007528">
    <property type="term" value="P:neuromuscular junction development"/>
    <property type="evidence" value="ECO:0007669"/>
    <property type="project" value="TreeGrafter"/>
</dbReference>
<evidence type="ECO:0000256" key="5">
    <source>
        <dbReference type="ARBA" id="ARBA00060046"/>
    </source>
</evidence>
<comment type="similarity">
    <text evidence="1">Belongs to the liprin family. Liprin-beta subfamily.</text>
</comment>
<reference evidence="9" key="2">
    <citation type="submission" date="2025-09" db="UniProtKB">
        <authorList>
            <consortium name="Ensembl"/>
        </authorList>
    </citation>
    <scope>IDENTIFICATION</scope>
</reference>
<evidence type="ECO:0000256" key="3">
    <source>
        <dbReference type="ARBA" id="ARBA00022737"/>
    </source>
</evidence>
<keyword evidence="2" id="KW-0597">Phosphoprotein</keyword>
<dbReference type="FunFam" id="1.10.150.50:FF:000005">
    <property type="entry name" value="Liprin-beta-1 isoform 1"/>
    <property type="match status" value="1"/>
</dbReference>
<dbReference type="CDD" id="cd09566">
    <property type="entry name" value="SAM_liprin-beta1_2_repeat2"/>
    <property type="match status" value="1"/>
</dbReference>
<dbReference type="InterPro" id="IPR037618">
    <property type="entry name" value="LIPB1/2_SAM_2nd"/>
</dbReference>
<accession>A0A3Q3N1J7</accession>
<dbReference type="PANTHER" id="PTHR12587">
    <property type="entry name" value="LAR INTERACTING PROTEIN LIP -RELATED PROTEIN"/>
    <property type="match status" value="1"/>
</dbReference>
<keyword evidence="4 6" id="KW-0175">Coiled coil</keyword>
<dbReference type="Ensembl" id="ENSMAMT00000031238.2">
    <property type="protein sequence ID" value="ENSMAMP00000030442.1"/>
    <property type="gene ID" value="ENSMAMG00000020532.2"/>
</dbReference>
<feature type="compositionally biased region" description="Polar residues" evidence="7">
    <location>
        <begin position="471"/>
        <end position="481"/>
    </location>
</feature>
<dbReference type="PANTHER" id="PTHR12587:SF18">
    <property type="entry name" value="LIPRIN-BETA-2"/>
    <property type="match status" value="1"/>
</dbReference>
<feature type="compositionally biased region" description="Low complexity" evidence="7">
    <location>
        <begin position="508"/>
        <end position="517"/>
    </location>
</feature>
<feature type="compositionally biased region" description="Polar residues" evidence="7">
    <location>
        <begin position="605"/>
        <end position="623"/>
    </location>
</feature>
<feature type="region of interest" description="Disordered" evidence="7">
    <location>
        <begin position="284"/>
        <end position="306"/>
    </location>
</feature>
<dbReference type="SMART" id="SM00454">
    <property type="entry name" value="SAM"/>
    <property type="match status" value="3"/>
</dbReference>
<dbReference type="Pfam" id="PF26022">
    <property type="entry name" value="CC_Liprin_beta"/>
    <property type="match status" value="1"/>
</dbReference>
<name>A0A3Q3N1J7_9TELE</name>
<dbReference type="Gene3D" id="1.10.150.50">
    <property type="entry name" value="Transcription Factor, Ets-1"/>
    <property type="match status" value="3"/>
</dbReference>
<dbReference type="AlphaFoldDB" id="A0A3Q3N1J7"/>
<dbReference type="SUPFAM" id="SSF47769">
    <property type="entry name" value="SAM/Pointed domain"/>
    <property type="match status" value="3"/>
</dbReference>
<dbReference type="InterPro" id="IPR037617">
    <property type="entry name" value="LIPB1/2_SAM_1"/>
</dbReference>
<dbReference type="Pfam" id="PF00536">
    <property type="entry name" value="SAM_1"/>
    <property type="match status" value="2"/>
</dbReference>
<feature type="domain" description="SAM" evidence="8">
    <location>
        <begin position="856"/>
        <end position="887"/>
    </location>
</feature>
<reference evidence="9" key="1">
    <citation type="submission" date="2025-08" db="UniProtKB">
        <authorList>
            <consortium name="Ensembl"/>
        </authorList>
    </citation>
    <scope>IDENTIFICATION</scope>
</reference>
<evidence type="ECO:0000313" key="9">
    <source>
        <dbReference type="Ensembl" id="ENSMAMP00000030442.1"/>
    </source>
</evidence>
<feature type="compositionally biased region" description="Basic and acidic residues" evidence="7">
    <location>
        <begin position="291"/>
        <end position="306"/>
    </location>
</feature>
<dbReference type="STRING" id="205130.ENSMAMP00000030442"/>
<keyword evidence="10" id="KW-1185">Reference proteome</keyword>
<dbReference type="Proteomes" id="UP000261640">
    <property type="component" value="Unplaced"/>
</dbReference>
<dbReference type="PROSITE" id="PS50105">
    <property type="entry name" value="SAM_DOMAIN"/>
    <property type="match status" value="3"/>
</dbReference>
<dbReference type="InterPro" id="IPR037619">
    <property type="entry name" value="LIPB1/2_SAM_3rd"/>
</dbReference>
<keyword evidence="3" id="KW-0677">Repeat</keyword>
<feature type="domain" description="SAM" evidence="8">
    <location>
        <begin position="773"/>
        <end position="831"/>
    </location>
</feature>
<dbReference type="InterPro" id="IPR013761">
    <property type="entry name" value="SAM/pointed_sf"/>
</dbReference>
<protein>
    <submittedName>
        <fullName evidence="9">PPFIA binding protein 2a</fullName>
    </submittedName>
</protein>